<keyword evidence="5" id="KW-1185">Reference proteome</keyword>
<accession>A0A3Q2XU56</accession>
<dbReference type="GO" id="GO:0044528">
    <property type="term" value="P:regulation of mitochondrial mRNA stability"/>
    <property type="evidence" value="ECO:0007669"/>
    <property type="project" value="InterPro"/>
</dbReference>
<dbReference type="OrthoDB" id="9369505at2759"/>
<dbReference type="RefSeq" id="XP_019734111.1">
    <property type="nucleotide sequence ID" value="XM_019878552.1"/>
</dbReference>
<dbReference type="GO" id="GO:0000963">
    <property type="term" value="P:mitochondrial RNA processing"/>
    <property type="evidence" value="ECO:0007669"/>
    <property type="project" value="TreeGrafter"/>
</dbReference>
<reference evidence="4" key="2">
    <citation type="submission" date="2025-09" db="UniProtKB">
        <authorList>
            <consortium name="Ensembl"/>
        </authorList>
    </citation>
    <scope>IDENTIFICATION</scope>
</reference>
<evidence type="ECO:0000256" key="1">
    <source>
        <dbReference type="ARBA" id="ARBA00004173"/>
    </source>
</evidence>
<dbReference type="OMA" id="FEIRMDS"/>
<proteinExistence type="predicted"/>
<dbReference type="InterPro" id="IPR010622">
    <property type="entry name" value="FAST_Leu-rich"/>
</dbReference>
<dbReference type="AlphaFoldDB" id="A0A3Q2XU56"/>
<dbReference type="InterPro" id="IPR050870">
    <property type="entry name" value="FAST_kinase"/>
</dbReference>
<comment type="subcellular location">
    <subcellularLocation>
        <location evidence="1">Mitochondrion</location>
    </subcellularLocation>
</comment>
<evidence type="ECO:0000313" key="5">
    <source>
        <dbReference type="Proteomes" id="UP000264820"/>
    </source>
</evidence>
<dbReference type="Pfam" id="PF06743">
    <property type="entry name" value="FAST_1"/>
    <property type="match status" value="1"/>
</dbReference>
<dbReference type="InterPro" id="IPR013584">
    <property type="entry name" value="RAP"/>
</dbReference>
<dbReference type="GO" id="GO:0035770">
    <property type="term" value="C:ribonucleoprotein granule"/>
    <property type="evidence" value="ECO:0007669"/>
    <property type="project" value="TreeGrafter"/>
</dbReference>
<reference evidence="4" key="1">
    <citation type="submission" date="2025-08" db="UniProtKB">
        <authorList>
            <consortium name="Ensembl"/>
        </authorList>
    </citation>
    <scope>IDENTIFICATION</scope>
</reference>
<dbReference type="STRING" id="109280.ENSHCOP00000007767"/>
<dbReference type="GO" id="GO:0003723">
    <property type="term" value="F:RNA binding"/>
    <property type="evidence" value="ECO:0007669"/>
    <property type="project" value="TreeGrafter"/>
</dbReference>
<dbReference type="KEGG" id="hcq:109520933"/>
<dbReference type="SMART" id="SM00952">
    <property type="entry name" value="RAP"/>
    <property type="match status" value="1"/>
</dbReference>
<feature type="domain" description="RAP" evidence="3">
    <location>
        <begin position="585"/>
        <end position="639"/>
    </location>
</feature>
<dbReference type="PANTHER" id="PTHR21228">
    <property type="entry name" value="FAST LEU-RICH DOMAIN-CONTAINING"/>
    <property type="match status" value="1"/>
</dbReference>
<evidence type="ECO:0000256" key="2">
    <source>
        <dbReference type="ARBA" id="ARBA00023128"/>
    </source>
</evidence>
<sequence>MSLWLTQEAMRRSLRSCIFSVKYCSSIAAISGKNSCSSKQRLAHIRGTRQINSWRLSSLKSSVRFHSQDANLGSEETNFGPTPVAESLVLDEIHHPLGQSQRGSPFFELLLHCGSPSDVLDLSQQHPPTPQQLSNCLTHMWASIKKMSDEQRRCELQLMFEHPAFDQLLQNVMANVGSMQCEDMAYSLLAMVNLGVPQRSRVVQLYLRACQEKLNDFDEKSLSILASCLAHMESTPNVDALKHGLRLVVEEHLPRIKNVVALQTVMRLLGKDMSLDLKRKLEQKALSMIERFTLPNAQYMISTMAKMGFYSKPLLDICSQRITDNLHGVPFNRLLKVLLACRELRYRDFSLLTGISDYIASTFDIWSQKEVVLFLSVFESLAFCPTPLMAAFAQRVITNPDTLSLKDLLCVLNVYASLNYCVQHNREQFLQSLSKTLDFYLPRISSYELLKACSCLCLLGHFPSLPLEKLLQGITLEELSSRAAMYPRRQEQMFQTVHLCLHLDQPVLPRPLSVPATMLGEVTSSGPPVNQHLLQLLRRLLSDQADVALQEMVVVENFHFIDGVITKLGANQTPSEETQAQRMAVLCPPSSAFCFGTSQPRGLLAVKLRHLEILGYIPIMITEQELKSEEKATQLLTARIFPERPAPCMTISI</sequence>
<keyword evidence="2" id="KW-0496">Mitochondrion</keyword>
<dbReference type="CTD" id="22868"/>
<dbReference type="GeneTree" id="ENSGT01030000234607"/>
<dbReference type="PANTHER" id="PTHR21228:SF1">
    <property type="entry name" value="FAST KINASE DOMAIN-CONTAINING PROTEIN 2, MITOCHONDRIAL"/>
    <property type="match status" value="1"/>
</dbReference>
<dbReference type="Ensembl" id="ENSHCOT00000001447.1">
    <property type="protein sequence ID" value="ENSHCOP00000007767.1"/>
    <property type="gene ID" value="ENSHCOG00000009863.1"/>
</dbReference>
<evidence type="ECO:0000313" key="4">
    <source>
        <dbReference type="Ensembl" id="ENSHCOP00000007767.1"/>
    </source>
</evidence>
<dbReference type="GO" id="GO:0005759">
    <property type="term" value="C:mitochondrial matrix"/>
    <property type="evidence" value="ECO:0007669"/>
    <property type="project" value="TreeGrafter"/>
</dbReference>
<evidence type="ECO:0000259" key="3">
    <source>
        <dbReference type="SMART" id="SM00952"/>
    </source>
</evidence>
<dbReference type="GeneID" id="109520933"/>
<protein>
    <submittedName>
        <fullName evidence="4">FAST kinase domains 2</fullName>
    </submittedName>
</protein>
<dbReference type="Proteomes" id="UP000264820">
    <property type="component" value="Unplaced"/>
</dbReference>
<organism evidence="4 5">
    <name type="scientific">Hippocampus comes</name>
    <name type="common">Tiger tail seahorse</name>
    <dbReference type="NCBI Taxonomy" id="109280"/>
    <lineage>
        <taxon>Eukaryota</taxon>
        <taxon>Metazoa</taxon>
        <taxon>Chordata</taxon>
        <taxon>Craniata</taxon>
        <taxon>Vertebrata</taxon>
        <taxon>Euteleostomi</taxon>
        <taxon>Actinopterygii</taxon>
        <taxon>Neopterygii</taxon>
        <taxon>Teleostei</taxon>
        <taxon>Neoteleostei</taxon>
        <taxon>Acanthomorphata</taxon>
        <taxon>Syngnathiaria</taxon>
        <taxon>Syngnathiformes</taxon>
        <taxon>Syngnathoidei</taxon>
        <taxon>Syngnathidae</taxon>
        <taxon>Hippocampus</taxon>
    </lineage>
</organism>
<name>A0A3Q2XU56_HIPCM</name>